<dbReference type="InterPro" id="IPR036928">
    <property type="entry name" value="AS_sf"/>
</dbReference>
<dbReference type="GO" id="GO:0003824">
    <property type="term" value="F:catalytic activity"/>
    <property type="evidence" value="ECO:0007669"/>
    <property type="project" value="InterPro"/>
</dbReference>
<feature type="domain" description="Amidase" evidence="1">
    <location>
        <begin position="12"/>
        <end position="391"/>
    </location>
</feature>
<organism evidence="2 3">
    <name type="scientific">Gluconobacter albidus</name>
    <dbReference type="NCBI Taxonomy" id="318683"/>
    <lineage>
        <taxon>Bacteria</taxon>
        <taxon>Pseudomonadati</taxon>
        <taxon>Pseudomonadota</taxon>
        <taxon>Alphaproteobacteria</taxon>
        <taxon>Acetobacterales</taxon>
        <taxon>Acetobacteraceae</taxon>
        <taxon>Gluconobacter</taxon>
    </lineage>
</organism>
<dbReference type="Gene3D" id="3.90.1300.10">
    <property type="entry name" value="Amidase signature (AS) domain"/>
    <property type="match status" value="1"/>
</dbReference>
<evidence type="ECO:0000313" key="3">
    <source>
        <dbReference type="Proteomes" id="UP000075636"/>
    </source>
</evidence>
<reference evidence="2 3" key="1">
    <citation type="submission" date="2015-06" db="EMBL/GenBank/DDBJ databases">
        <title>Improved classification and identification of acetic acid bacteria using matrix-assisted laser desorption/ionization time-of-flight mass spectrometry; Gluconobacter nephelii and Gluconobacter uchimurae are later heterotypic synonyms of Gluconobacter japonicus and Gluconobacter oxydans, respectively.</title>
        <authorList>
            <person name="Li L."/>
            <person name="Cleenwerck I."/>
            <person name="De Vuyst L."/>
            <person name="Vandamme P."/>
        </authorList>
    </citation>
    <scope>NUCLEOTIDE SEQUENCE [LARGE SCALE GENOMIC DNA]</scope>
    <source>
        <strain evidence="2 3">LMG 1768</strain>
    </source>
</reference>
<sequence length="417" mass="43783">MSENTPDTATVLLARIERHEASIQAFSSYDPVRLRHDAGNAPKGPLSGLSVGVKDIIDTAYYPTAHGSPIYAGHHTPNDAACVTQLKAAGALCVGKTVTTEFAFFRAGPTVNPYDFSRTPGGSSSGSAAAVGAGMIDIGLASQTAASLTRPASYCGVVGFKPSYGRYAGAGIKGLAPSFDTLGTITPDVKTAVLADSVLKGPVPTASTVKSAVPKRVGVCRTPWWDQAEDSTRMALQKAGACLGGETTVEDVDLSVFKAAADLHVTIMSYEACQALGWEYAEQRALLSSQIVSLIEAGRAIDYATYRQALAEADRLRAQIADVFTRYDLLLAPAAPGEAPKKEDGTGSPIFSRIWTLLRLPTVTLPGFTGVNGLPVGIQLLGAFGEDESLLDYATWAETLFPARPIPSICVQDTGHE</sequence>
<dbReference type="Pfam" id="PF01425">
    <property type="entry name" value="Amidase"/>
    <property type="match status" value="1"/>
</dbReference>
<dbReference type="InterPro" id="IPR000120">
    <property type="entry name" value="Amidase"/>
</dbReference>
<dbReference type="PANTHER" id="PTHR11895">
    <property type="entry name" value="TRANSAMIDASE"/>
    <property type="match status" value="1"/>
</dbReference>
<dbReference type="OrthoDB" id="9777859at2"/>
<gene>
    <name evidence="2" type="ORF">AD945_10935</name>
</gene>
<proteinExistence type="predicted"/>
<evidence type="ECO:0000259" key="1">
    <source>
        <dbReference type="Pfam" id="PF01425"/>
    </source>
</evidence>
<dbReference type="PATRIC" id="fig|318683.6.peg.2221"/>
<dbReference type="AlphaFoldDB" id="A0A149TH19"/>
<dbReference type="RefSeq" id="WP_062108810.1">
    <property type="nucleotide sequence ID" value="NZ_LHZR01000110.1"/>
</dbReference>
<protein>
    <submittedName>
        <fullName evidence="2">Amidase</fullName>
    </submittedName>
</protein>
<dbReference type="EMBL" id="LHZR01000110">
    <property type="protein sequence ID" value="KXV47112.1"/>
    <property type="molecule type" value="Genomic_DNA"/>
</dbReference>
<dbReference type="PANTHER" id="PTHR11895:SF151">
    <property type="entry name" value="GLUTAMYL-TRNA(GLN) AMIDOTRANSFERASE SUBUNIT A"/>
    <property type="match status" value="1"/>
</dbReference>
<accession>A0A149TH19</accession>
<dbReference type="SUPFAM" id="SSF75304">
    <property type="entry name" value="Amidase signature (AS) enzymes"/>
    <property type="match status" value="1"/>
</dbReference>
<evidence type="ECO:0000313" key="2">
    <source>
        <dbReference type="EMBL" id="KXV47112.1"/>
    </source>
</evidence>
<name>A0A149TH19_9PROT</name>
<dbReference type="Proteomes" id="UP000075636">
    <property type="component" value="Unassembled WGS sequence"/>
</dbReference>
<comment type="caution">
    <text evidence="2">The sequence shown here is derived from an EMBL/GenBank/DDBJ whole genome shotgun (WGS) entry which is preliminary data.</text>
</comment>
<dbReference type="InterPro" id="IPR023631">
    <property type="entry name" value="Amidase_dom"/>
</dbReference>